<dbReference type="Proteomes" id="UP000236173">
    <property type="component" value="Unassembled WGS sequence"/>
</dbReference>
<protein>
    <submittedName>
        <fullName evidence="1">Uncharacterized protein</fullName>
    </submittedName>
</protein>
<proteinExistence type="predicted"/>
<accession>A0A2H5XAN7</accession>
<comment type="caution">
    <text evidence="1">The sequence shown here is derived from an EMBL/GenBank/DDBJ whole genome shotgun (WGS) entry which is preliminary data.</text>
</comment>
<evidence type="ECO:0000313" key="2">
    <source>
        <dbReference type="Proteomes" id="UP000236173"/>
    </source>
</evidence>
<name>A0A2H5XAN7_9BACT</name>
<reference evidence="2" key="1">
    <citation type="submission" date="2017-09" db="EMBL/GenBank/DDBJ databases">
        <title>Metaegenomics of thermophilic ammonia-oxidizing enrichment culture.</title>
        <authorList>
            <person name="Kato S."/>
            <person name="Suzuki K."/>
        </authorList>
    </citation>
    <scope>NUCLEOTIDE SEQUENCE [LARGE SCALE GENOMIC DNA]</scope>
</reference>
<evidence type="ECO:0000313" key="1">
    <source>
        <dbReference type="EMBL" id="GBC98224.1"/>
    </source>
</evidence>
<sequence length="50" mass="5633">MLELLPKQIRDACRQLLRQESSEDDALPFTGRRKSEVVIAIGGKLSCACW</sequence>
<gene>
    <name evidence="1" type="ORF">HRbin17_00723</name>
</gene>
<dbReference type="EMBL" id="BEHT01000007">
    <property type="protein sequence ID" value="GBC98224.1"/>
    <property type="molecule type" value="Genomic_DNA"/>
</dbReference>
<dbReference type="AlphaFoldDB" id="A0A2H5XAN7"/>
<organism evidence="1 2">
    <name type="scientific">Candidatus Fervidibacter japonicus</name>
    <dbReference type="NCBI Taxonomy" id="2035412"/>
    <lineage>
        <taxon>Bacteria</taxon>
        <taxon>Candidatus Fervidibacterota</taxon>
        <taxon>Candidatus Fervidibacter</taxon>
    </lineage>
</organism>